<dbReference type="RefSeq" id="WP_263544913.1">
    <property type="nucleotide sequence ID" value="NZ_JAOVZO020000014.1"/>
</dbReference>
<dbReference type="AlphaFoldDB" id="A0A9X3YJM2"/>
<feature type="signal peptide" evidence="1">
    <location>
        <begin position="1"/>
        <end position="24"/>
    </location>
</feature>
<feature type="chain" id="PRO_5040860695" evidence="1">
    <location>
        <begin position="25"/>
        <end position="670"/>
    </location>
</feature>
<proteinExistence type="predicted"/>
<evidence type="ECO:0000313" key="2">
    <source>
        <dbReference type="EMBL" id="MDC8012754.1"/>
    </source>
</evidence>
<dbReference type="Proteomes" id="UP001139971">
    <property type="component" value="Unassembled WGS sequence"/>
</dbReference>
<accession>A0A9X3YJM2</accession>
<reference evidence="2" key="1">
    <citation type="submission" date="2023-02" db="EMBL/GenBank/DDBJ databases">
        <title>Tahibacter soli sp. nov. isolated from soil.</title>
        <authorList>
            <person name="Baek J.H."/>
            <person name="Lee J.K."/>
            <person name="Choi D.G."/>
            <person name="Jeon C.O."/>
        </authorList>
    </citation>
    <scope>NUCLEOTIDE SEQUENCE</scope>
    <source>
        <strain evidence="2">BL</strain>
    </source>
</reference>
<evidence type="ECO:0000256" key="1">
    <source>
        <dbReference type="SAM" id="SignalP"/>
    </source>
</evidence>
<dbReference type="EMBL" id="JAOVZO020000014">
    <property type="protein sequence ID" value="MDC8012754.1"/>
    <property type="molecule type" value="Genomic_DNA"/>
</dbReference>
<protein>
    <submittedName>
        <fullName evidence="2">Uncharacterized protein</fullName>
    </submittedName>
</protein>
<keyword evidence="3" id="KW-1185">Reference proteome</keyword>
<evidence type="ECO:0000313" key="3">
    <source>
        <dbReference type="Proteomes" id="UP001139971"/>
    </source>
</evidence>
<name>A0A9X3YJM2_9GAMM</name>
<gene>
    <name evidence="2" type="ORF">OD750_009365</name>
</gene>
<sequence length="670" mass="73272">MHRTRTLARFGGLALFAFLPAAWAVPCPEEAKLDPRGNVTLPAGATEIEGPEDVDEEVGPLSTVYPDLDTTTDAMYPLPCEPSIGGTLPPEAEEPESDADIANDATVDTFEKDLLPDLLGGLPDLQLPKLPAFNAKPVCYYKKQVYPCDSEVFLRDGEPFAGRDIIYIHGLSMKALTDAMSGHQGATSLWPNTQSAYQPGGYFYDKAVEYWTPHIREHLWDIGNPYNNALAGYQWPAGGSPSYVPKGNRLLIVAWSTAQRLEYAQHAFLTQVIRAMNTGQNVLTPPSYPPDSVVKMPFCANGCIVVTHSTGGLIMNSAMGRLQLGDYGAAYKPLVKRFRGHIAMASALSGSRLASAAIALSSLMDPTDPLCDVISSWFGGGGNCGWSLAAALQTVLVDLTPLYTHQRWHPVMEESPVTTITVSGAHTRGNYAFGILGTKLVHPGNDDGVVTMDSSCGNPTPVAPWAIPSTGFMVTGLVKAFDLGIPFGRAVGQFWDQRRVKAIVPLKYMSAMCSPWLAPSGMVMPVEDAFSGTILDSRRRLRNVYSFIQGAVDHSFLGGTDDANPLPSASNQSAWVPRPYRDNLFGNPMREESSAITDAAIYAAGPDGVRPVHPLFAAQMKEYQRGRKISFKLFGIKIKWWLWRRTYHLLNNWQNKAASHFAYEYAYRRN</sequence>
<keyword evidence="1" id="KW-0732">Signal</keyword>
<comment type="caution">
    <text evidence="2">The sequence shown here is derived from an EMBL/GenBank/DDBJ whole genome shotgun (WGS) entry which is preliminary data.</text>
</comment>
<organism evidence="2 3">
    <name type="scientific">Tahibacter soli</name>
    <dbReference type="NCBI Taxonomy" id="2983605"/>
    <lineage>
        <taxon>Bacteria</taxon>
        <taxon>Pseudomonadati</taxon>
        <taxon>Pseudomonadota</taxon>
        <taxon>Gammaproteobacteria</taxon>
        <taxon>Lysobacterales</taxon>
        <taxon>Rhodanobacteraceae</taxon>
        <taxon>Tahibacter</taxon>
    </lineage>
</organism>